<dbReference type="CDD" id="cd00118">
    <property type="entry name" value="LysM"/>
    <property type="match status" value="1"/>
</dbReference>
<evidence type="ECO:0000256" key="2">
    <source>
        <dbReference type="SAM" id="SignalP"/>
    </source>
</evidence>
<protein>
    <submittedName>
        <fullName evidence="4">LysM peptidoglycan-binding domain-containing protein</fullName>
    </submittedName>
</protein>
<dbReference type="Proteomes" id="UP001183824">
    <property type="component" value="Unassembled WGS sequence"/>
</dbReference>
<dbReference type="Gene3D" id="2.40.10.10">
    <property type="entry name" value="Trypsin-like serine proteases"/>
    <property type="match status" value="1"/>
</dbReference>
<organism evidence="4 5">
    <name type="scientific">Streptomyces doebereineriae</name>
    <dbReference type="NCBI Taxonomy" id="3075528"/>
    <lineage>
        <taxon>Bacteria</taxon>
        <taxon>Bacillati</taxon>
        <taxon>Actinomycetota</taxon>
        <taxon>Actinomycetes</taxon>
        <taxon>Kitasatosporales</taxon>
        <taxon>Streptomycetaceae</taxon>
        <taxon>Streptomyces</taxon>
    </lineage>
</organism>
<evidence type="ECO:0000256" key="1">
    <source>
        <dbReference type="SAM" id="MobiDB-lite"/>
    </source>
</evidence>
<reference evidence="5" key="1">
    <citation type="submission" date="2023-07" db="EMBL/GenBank/DDBJ databases">
        <title>30 novel species of actinomycetes from the DSMZ collection.</title>
        <authorList>
            <person name="Nouioui I."/>
        </authorList>
    </citation>
    <scope>NUCLEOTIDE SEQUENCE [LARGE SCALE GENOMIC DNA]</scope>
    <source>
        <strain evidence="5">DSM 41640</strain>
    </source>
</reference>
<feature type="chain" id="PRO_5047061173" evidence="2">
    <location>
        <begin position="27"/>
        <end position="450"/>
    </location>
</feature>
<dbReference type="InterPro" id="IPR052196">
    <property type="entry name" value="Bact_Kbp"/>
</dbReference>
<name>A0ABU2VJD6_9ACTN</name>
<feature type="compositionally biased region" description="Polar residues" evidence="1">
    <location>
        <begin position="46"/>
        <end position="62"/>
    </location>
</feature>
<keyword evidence="2" id="KW-0732">Signal</keyword>
<dbReference type="EMBL" id="JAVREZ010000015">
    <property type="protein sequence ID" value="MDT0485236.1"/>
    <property type="molecule type" value="Genomic_DNA"/>
</dbReference>
<evidence type="ECO:0000313" key="5">
    <source>
        <dbReference type="Proteomes" id="UP001183824"/>
    </source>
</evidence>
<dbReference type="PROSITE" id="PS51782">
    <property type="entry name" value="LYSM"/>
    <property type="match status" value="1"/>
</dbReference>
<feature type="region of interest" description="Disordered" evidence="1">
    <location>
        <begin position="29"/>
        <end position="66"/>
    </location>
</feature>
<dbReference type="InterPro" id="IPR009003">
    <property type="entry name" value="Peptidase_S1_PA"/>
</dbReference>
<dbReference type="PANTHER" id="PTHR34700">
    <property type="entry name" value="POTASSIUM BINDING PROTEIN KBP"/>
    <property type="match status" value="1"/>
</dbReference>
<dbReference type="PANTHER" id="PTHR34700:SF4">
    <property type="entry name" value="PHAGE-LIKE ELEMENT PBSX PROTEIN XKDP"/>
    <property type="match status" value="1"/>
</dbReference>
<feature type="compositionally biased region" description="Low complexity" evidence="1">
    <location>
        <begin position="29"/>
        <end position="44"/>
    </location>
</feature>
<feature type="domain" description="LysM" evidence="3">
    <location>
        <begin position="62"/>
        <end position="123"/>
    </location>
</feature>
<evidence type="ECO:0000259" key="3">
    <source>
        <dbReference type="PROSITE" id="PS51782"/>
    </source>
</evidence>
<dbReference type="InterPro" id="IPR036779">
    <property type="entry name" value="LysM_dom_sf"/>
</dbReference>
<feature type="signal peptide" evidence="2">
    <location>
        <begin position="1"/>
        <end position="26"/>
    </location>
</feature>
<comment type="caution">
    <text evidence="4">The sequence shown here is derived from an EMBL/GenBank/DDBJ whole genome shotgun (WGS) entry which is preliminary data.</text>
</comment>
<dbReference type="SUPFAM" id="SSF50494">
    <property type="entry name" value="Trypsin-like serine proteases"/>
    <property type="match status" value="1"/>
</dbReference>
<dbReference type="InterPro" id="IPR043504">
    <property type="entry name" value="Peptidase_S1_PA_chymotrypsin"/>
</dbReference>
<gene>
    <name evidence="4" type="ORF">RNB18_34525</name>
</gene>
<dbReference type="InterPro" id="IPR018392">
    <property type="entry name" value="LysM"/>
</dbReference>
<dbReference type="Pfam" id="PF01476">
    <property type="entry name" value="LysM"/>
    <property type="match status" value="1"/>
</dbReference>
<evidence type="ECO:0000313" key="4">
    <source>
        <dbReference type="EMBL" id="MDT0485236.1"/>
    </source>
</evidence>
<dbReference type="Gene3D" id="3.10.350.10">
    <property type="entry name" value="LysM domain"/>
    <property type="match status" value="1"/>
</dbReference>
<keyword evidence="5" id="KW-1185">Reference proteome</keyword>
<dbReference type="RefSeq" id="WP_311718026.1">
    <property type="nucleotide sequence ID" value="NZ_JAVREZ010000015.1"/>
</dbReference>
<sequence length="450" mass="47415">MPIRKSSSVRAVAAAAICVTSLTALGAGPASAARADGPAPSASPQPERTNGQSTTPTRQQPAKHTVVPGDTLWDIAQQTLGNPLRWEEIYTLNQQTIEDEARRHGYASSDRGHWIFPGTVLTVPPKEGSGVGSPAARAALAKLQKRIMDYVAKGTTHTFANFLDASTGRIVLDTDAPANVLSRLTDFSGEPAGEAQVIRNMQVNRGVTTKFLQSRLRDEPPFKGGGGIRVGLGGCSAGYAVKKDGKEFMVTAGHCFEDGDTVRTQRLGGPIYGKVSDRLFGGFTFRDTELIGGKDYDGQIFTGPVDSTTHARVVGAEAVTLDGDYCFSGAASGEVCGETVLDTGSGFGAGLTTLACPVDVDWTKTPPEVKQASCVTNVIVFEGPAPDHGDSGAPFYTTDGDGNAIIRGHISGFNRIHYIAESWTTVQRELGVDILIGEVEHGEVEHGPTA</sequence>
<proteinExistence type="predicted"/>
<accession>A0ABU2VJD6</accession>